<accession>A0A239KZ98</accession>
<keyword evidence="7" id="KW-1185">Reference proteome</keyword>
<dbReference type="Proteomes" id="UP000198304">
    <property type="component" value="Unassembled WGS sequence"/>
</dbReference>
<comment type="function">
    <text evidence="2">May play the central regulatory role in sporulation. It may be an element of the effector pathway responsible for the activation of sporulation genes in response to nutritional stress. Spo0A may act in concert with spo0H (a sigma factor) to control the expression of some genes that are critical to the sporulation process.</text>
</comment>
<dbReference type="PANTHER" id="PTHR37299:SF1">
    <property type="entry name" value="STAGE 0 SPORULATION PROTEIN A HOMOLOG"/>
    <property type="match status" value="1"/>
</dbReference>
<evidence type="ECO:0000256" key="2">
    <source>
        <dbReference type="ARBA" id="ARBA00024867"/>
    </source>
</evidence>
<reference evidence="6 7" key="1">
    <citation type="submission" date="2017-06" db="EMBL/GenBank/DDBJ databases">
        <authorList>
            <person name="Kim H.J."/>
            <person name="Triplett B.A."/>
        </authorList>
    </citation>
    <scope>NUCLEOTIDE SEQUENCE [LARGE SCALE GENOMIC DNA]</scope>
    <source>
        <strain evidence="6 7">SCA</strain>
    </source>
</reference>
<proteinExistence type="predicted"/>
<evidence type="ECO:0000259" key="4">
    <source>
        <dbReference type="PROSITE" id="PS50110"/>
    </source>
</evidence>
<dbReference type="InterPro" id="IPR001789">
    <property type="entry name" value="Sig_transdc_resp-reg_receiver"/>
</dbReference>
<dbReference type="PROSITE" id="PS50110">
    <property type="entry name" value="RESPONSE_REGULATORY"/>
    <property type="match status" value="1"/>
</dbReference>
<dbReference type="Pfam" id="PF00072">
    <property type="entry name" value="Response_reg"/>
    <property type="match status" value="1"/>
</dbReference>
<feature type="domain" description="HTH LytTR-type" evidence="5">
    <location>
        <begin position="139"/>
        <end position="239"/>
    </location>
</feature>
<feature type="modified residue" description="4-aspartylphosphate" evidence="3">
    <location>
        <position position="60"/>
    </location>
</feature>
<evidence type="ECO:0000313" key="7">
    <source>
        <dbReference type="Proteomes" id="UP000198304"/>
    </source>
</evidence>
<dbReference type="SMART" id="SM00850">
    <property type="entry name" value="LytTR"/>
    <property type="match status" value="1"/>
</dbReference>
<keyword evidence="3" id="KW-0597">Phosphoprotein</keyword>
<gene>
    <name evidence="6" type="ORF">SAMN05446037_105710</name>
</gene>
<dbReference type="GO" id="GO:0000156">
    <property type="term" value="F:phosphorelay response regulator activity"/>
    <property type="evidence" value="ECO:0007669"/>
    <property type="project" value="InterPro"/>
</dbReference>
<protein>
    <recommendedName>
        <fullName evidence="1">Stage 0 sporulation protein A homolog</fullName>
    </recommendedName>
</protein>
<dbReference type="SMART" id="SM00448">
    <property type="entry name" value="REC"/>
    <property type="match status" value="1"/>
</dbReference>
<evidence type="ECO:0000256" key="3">
    <source>
        <dbReference type="PROSITE-ProRule" id="PRU00169"/>
    </source>
</evidence>
<organism evidence="6 7">
    <name type="scientific">Anaerovirgula multivorans</name>
    <dbReference type="NCBI Taxonomy" id="312168"/>
    <lineage>
        <taxon>Bacteria</taxon>
        <taxon>Bacillati</taxon>
        <taxon>Bacillota</taxon>
        <taxon>Clostridia</taxon>
        <taxon>Peptostreptococcales</taxon>
        <taxon>Natronincolaceae</taxon>
        <taxon>Anaerovirgula</taxon>
    </lineage>
</organism>
<evidence type="ECO:0000256" key="1">
    <source>
        <dbReference type="ARBA" id="ARBA00018672"/>
    </source>
</evidence>
<dbReference type="Pfam" id="PF04397">
    <property type="entry name" value="LytTR"/>
    <property type="match status" value="1"/>
</dbReference>
<feature type="domain" description="Response regulatory" evidence="4">
    <location>
        <begin position="4"/>
        <end position="123"/>
    </location>
</feature>
<dbReference type="EMBL" id="FZOJ01000057">
    <property type="protein sequence ID" value="SNT22809.1"/>
    <property type="molecule type" value="Genomic_DNA"/>
</dbReference>
<dbReference type="Gene3D" id="3.40.50.2300">
    <property type="match status" value="1"/>
</dbReference>
<sequence>MKLHIAICDDCPNHLNIIVKYLEDFNRNNRDYDIYLIKACSGEELLEKIKKESIDIVFLDIEMEGLNGIQVGNELRVKLPKAVIVFITGFKDYALEAFEIQAFQYMIKPITPQKFHALMKKILTRFKERLAYEEKNNIFFIRTKQQTLKIRYDEIYYFERQGKKILVETDKGSFQFLDTLQKIIIGLKSKSFIRCHHGFIANVDKIFAIENDFILFREINQKIPVSRRYKEEVLDALSKNLFED</sequence>
<dbReference type="GO" id="GO:0003677">
    <property type="term" value="F:DNA binding"/>
    <property type="evidence" value="ECO:0007669"/>
    <property type="project" value="InterPro"/>
</dbReference>
<dbReference type="InterPro" id="IPR046947">
    <property type="entry name" value="LytR-like"/>
</dbReference>
<evidence type="ECO:0000313" key="6">
    <source>
        <dbReference type="EMBL" id="SNT22809.1"/>
    </source>
</evidence>
<dbReference type="PANTHER" id="PTHR37299">
    <property type="entry name" value="TRANSCRIPTIONAL REGULATOR-RELATED"/>
    <property type="match status" value="1"/>
</dbReference>
<evidence type="ECO:0000259" key="5">
    <source>
        <dbReference type="PROSITE" id="PS50930"/>
    </source>
</evidence>
<dbReference type="OrthoDB" id="9779387at2"/>
<dbReference type="InterPro" id="IPR007492">
    <property type="entry name" value="LytTR_DNA-bd_dom"/>
</dbReference>
<dbReference type="AlphaFoldDB" id="A0A239KZ98"/>
<dbReference type="RefSeq" id="WP_089285507.1">
    <property type="nucleotide sequence ID" value="NZ_FZOJ01000057.1"/>
</dbReference>
<dbReference type="SUPFAM" id="SSF52172">
    <property type="entry name" value="CheY-like"/>
    <property type="match status" value="1"/>
</dbReference>
<name>A0A239KZ98_9FIRM</name>
<dbReference type="InterPro" id="IPR011006">
    <property type="entry name" value="CheY-like_superfamily"/>
</dbReference>
<dbReference type="PROSITE" id="PS50930">
    <property type="entry name" value="HTH_LYTTR"/>
    <property type="match status" value="1"/>
</dbReference>
<dbReference type="Gene3D" id="2.40.50.1020">
    <property type="entry name" value="LytTr DNA-binding domain"/>
    <property type="match status" value="1"/>
</dbReference>